<dbReference type="InterPro" id="IPR050324">
    <property type="entry name" value="CDP-alcohol_PTase-I"/>
</dbReference>
<name>A0A2H0V8I8_9BACT</name>
<reference evidence="14" key="1">
    <citation type="submission" date="2017-09" db="EMBL/GenBank/DDBJ databases">
        <title>Depth-based differentiation of microbial function through sediment-hosted aquifers and enrichment of novel symbionts in the deep terrestrial subsurface.</title>
        <authorList>
            <person name="Probst A.J."/>
            <person name="Ladd B."/>
            <person name="Jarett J.K."/>
            <person name="Geller-Mcgrath D.E."/>
            <person name="Sieber C.M.K."/>
            <person name="Emerson J.B."/>
            <person name="Anantharaman K."/>
            <person name="Thomas B.C."/>
            <person name="Malmstrom R."/>
            <person name="Stieglmeier M."/>
            <person name="Klingl A."/>
            <person name="Woyke T."/>
            <person name="Ryan C.M."/>
            <person name="Banfield J.F."/>
        </authorList>
    </citation>
    <scope>NUCLEOTIDE SEQUENCE [LARGE SCALE GENOMIC DNA]</scope>
</reference>
<dbReference type="PROSITE" id="PS00379">
    <property type="entry name" value="CDP_ALCOHOL_P_TRANSF"/>
    <property type="match status" value="1"/>
</dbReference>
<organism evidence="13 14">
    <name type="scientific">Candidatus Falkowbacteria bacterium CG10_big_fil_rev_8_21_14_0_10_39_11</name>
    <dbReference type="NCBI Taxonomy" id="1974565"/>
    <lineage>
        <taxon>Bacteria</taxon>
        <taxon>Candidatus Falkowiibacteriota</taxon>
    </lineage>
</organism>
<proteinExistence type="inferred from homology"/>
<dbReference type="GO" id="GO:0046474">
    <property type="term" value="P:glycerophospholipid biosynthetic process"/>
    <property type="evidence" value="ECO:0007669"/>
    <property type="project" value="TreeGrafter"/>
</dbReference>
<dbReference type="GO" id="GO:0016020">
    <property type="term" value="C:membrane"/>
    <property type="evidence" value="ECO:0007669"/>
    <property type="project" value="UniProtKB-SubCell"/>
</dbReference>
<keyword evidence="8 12" id="KW-0472">Membrane</keyword>
<dbReference type="InterPro" id="IPR000462">
    <property type="entry name" value="CDP-OH_P_trans"/>
</dbReference>
<gene>
    <name evidence="13" type="ORF">COT97_00260</name>
</gene>
<protein>
    <recommendedName>
        <fullName evidence="15">CDP-diacylglycerol--glycerol-3-phosphate 3-phosphatidyltransferase</fullName>
    </recommendedName>
</protein>
<comment type="similarity">
    <text evidence="2 11">Belongs to the CDP-alcohol phosphatidyltransferase class-I family.</text>
</comment>
<dbReference type="InterPro" id="IPR043130">
    <property type="entry name" value="CDP-OH_PTrfase_TM_dom"/>
</dbReference>
<dbReference type="PANTHER" id="PTHR14269">
    <property type="entry name" value="CDP-DIACYLGLYCEROL--GLYCEROL-3-PHOSPHATE 3-PHOSPHATIDYLTRANSFERASE-RELATED"/>
    <property type="match status" value="1"/>
</dbReference>
<keyword evidence="9" id="KW-0594">Phospholipid biosynthesis</keyword>
<evidence type="ECO:0000256" key="12">
    <source>
        <dbReference type="SAM" id="Phobius"/>
    </source>
</evidence>
<dbReference type="InterPro" id="IPR048254">
    <property type="entry name" value="CDP_ALCOHOL_P_TRANSF_CS"/>
</dbReference>
<dbReference type="PANTHER" id="PTHR14269:SF11">
    <property type="entry name" value="CDP-DIACYLGLYCEROL--GLYCEROL-3-PHOSPHATE 3-PHOSPHATIDYLTRANSFERASE"/>
    <property type="match status" value="1"/>
</dbReference>
<evidence type="ECO:0000256" key="7">
    <source>
        <dbReference type="ARBA" id="ARBA00023098"/>
    </source>
</evidence>
<feature type="transmembrane region" description="Helical" evidence="12">
    <location>
        <begin position="172"/>
        <end position="189"/>
    </location>
</feature>
<sequence>MFEKIRRSMENFFDPFCRIFFPIIPIWVTPNRLTIARLIGVPFLIYILWQGWYISSLVLFITLALTDMFDGALARGRNMITEFGTLLDPISDKILIASASLILLIKVDLTLAILIVGLDLIVLILSGVGKLIGHKLNLKANIWGKTKLTLQVIGIGLIFLGFILNLMWLHDVAIYVLWAAVAFAIVSIIKNGA</sequence>
<dbReference type="InterPro" id="IPR004570">
    <property type="entry name" value="Phosphatidylglycerol_P_synth"/>
</dbReference>
<evidence type="ECO:0000256" key="8">
    <source>
        <dbReference type="ARBA" id="ARBA00023136"/>
    </source>
</evidence>
<dbReference type="EMBL" id="PFAP01000001">
    <property type="protein sequence ID" value="PIR94679.1"/>
    <property type="molecule type" value="Genomic_DNA"/>
</dbReference>
<evidence type="ECO:0000256" key="11">
    <source>
        <dbReference type="RuleBase" id="RU003750"/>
    </source>
</evidence>
<keyword evidence="6 12" id="KW-1133">Transmembrane helix</keyword>
<keyword evidence="7" id="KW-0443">Lipid metabolism</keyword>
<evidence type="ECO:0000256" key="5">
    <source>
        <dbReference type="ARBA" id="ARBA00022692"/>
    </source>
</evidence>
<feature type="transmembrane region" description="Helical" evidence="12">
    <location>
        <begin position="111"/>
        <end position="128"/>
    </location>
</feature>
<dbReference type="GO" id="GO:0008444">
    <property type="term" value="F:CDP-diacylglycerol-glycerol-3-phosphate 3-phosphatidyltransferase activity"/>
    <property type="evidence" value="ECO:0007669"/>
    <property type="project" value="InterPro"/>
</dbReference>
<evidence type="ECO:0000313" key="14">
    <source>
        <dbReference type="Proteomes" id="UP000229901"/>
    </source>
</evidence>
<evidence type="ECO:0000256" key="6">
    <source>
        <dbReference type="ARBA" id="ARBA00022989"/>
    </source>
</evidence>
<accession>A0A2H0V8I8</accession>
<evidence type="ECO:0000256" key="10">
    <source>
        <dbReference type="ARBA" id="ARBA00023264"/>
    </source>
</evidence>
<dbReference type="Gene3D" id="1.20.120.1760">
    <property type="match status" value="1"/>
</dbReference>
<evidence type="ECO:0000256" key="9">
    <source>
        <dbReference type="ARBA" id="ARBA00023209"/>
    </source>
</evidence>
<keyword evidence="5 12" id="KW-0812">Transmembrane</keyword>
<dbReference type="AlphaFoldDB" id="A0A2H0V8I8"/>
<comment type="subcellular location">
    <subcellularLocation>
        <location evidence="1">Membrane</location>
        <topology evidence="1">Multi-pass membrane protein</topology>
    </subcellularLocation>
</comment>
<evidence type="ECO:0000313" key="13">
    <source>
        <dbReference type="EMBL" id="PIR94679.1"/>
    </source>
</evidence>
<evidence type="ECO:0000256" key="2">
    <source>
        <dbReference type="ARBA" id="ARBA00010441"/>
    </source>
</evidence>
<dbReference type="Proteomes" id="UP000229901">
    <property type="component" value="Unassembled WGS sequence"/>
</dbReference>
<dbReference type="Pfam" id="PF01066">
    <property type="entry name" value="CDP-OH_P_transf"/>
    <property type="match status" value="1"/>
</dbReference>
<evidence type="ECO:0008006" key="15">
    <source>
        <dbReference type="Google" id="ProtNLM"/>
    </source>
</evidence>
<evidence type="ECO:0000256" key="1">
    <source>
        <dbReference type="ARBA" id="ARBA00004141"/>
    </source>
</evidence>
<dbReference type="PIRSF" id="PIRSF000847">
    <property type="entry name" value="Phos_ph_gly_syn"/>
    <property type="match status" value="1"/>
</dbReference>
<keyword evidence="4 11" id="KW-0808">Transferase</keyword>
<comment type="caution">
    <text evidence="13">The sequence shown here is derived from an EMBL/GenBank/DDBJ whole genome shotgun (WGS) entry which is preliminary data.</text>
</comment>
<keyword evidence="10" id="KW-1208">Phospholipid metabolism</keyword>
<evidence type="ECO:0000256" key="3">
    <source>
        <dbReference type="ARBA" id="ARBA00022516"/>
    </source>
</evidence>
<feature type="transmembrane region" description="Helical" evidence="12">
    <location>
        <begin position="43"/>
        <end position="65"/>
    </location>
</feature>
<feature type="transmembrane region" description="Helical" evidence="12">
    <location>
        <begin position="148"/>
        <end position="166"/>
    </location>
</feature>
<keyword evidence="3" id="KW-0444">Lipid biosynthesis</keyword>
<evidence type="ECO:0000256" key="4">
    <source>
        <dbReference type="ARBA" id="ARBA00022679"/>
    </source>
</evidence>